<dbReference type="Proteomes" id="UP000657918">
    <property type="component" value="Unassembled WGS sequence"/>
</dbReference>
<dbReference type="AlphaFoldDB" id="A0A835JZ46"/>
<keyword evidence="2" id="KW-1185">Reference proteome</keyword>
<dbReference type="OrthoDB" id="850984at2759"/>
<dbReference type="EMBL" id="JADGMS010000007">
    <property type="protein sequence ID" value="KAF9678324.1"/>
    <property type="molecule type" value="Genomic_DNA"/>
</dbReference>
<reference evidence="1 2" key="1">
    <citation type="submission" date="2020-10" db="EMBL/GenBank/DDBJ databases">
        <title>Plant Genome Project.</title>
        <authorList>
            <person name="Zhang R.-G."/>
        </authorList>
    </citation>
    <scope>NUCLEOTIDE SEQUENCE [LARGE SCALE GENOMIC DNA]</scope>
    <source>
        <strain evidence="1">FAFU-HL-1</strain>
        <tissue evidence="1">Leaf</tissue>
    </source>
</reference>
<gene>
    <name evidence="1" type="ORF">SADUNF_Sadunf07G0023100</name>
</gene>
<organism evidence="1 2">
    <name type="scientific">Salix dunnii</name>
    <dbReference type="NCBI Taxonomy" id="1413687"/>
    <lineage>
        <taxon>Eukaryota</taxon>
        <taxon>Viridiplantae</taxon>
        <taxon>Streptophyta</taxon>
        <taxon>Embryophyta</taxon>
        <taxon>Tracheophyta</taxon>
        <taxon>Spermatophyta</taxon>
        <taxon>Magnoliopsida</taxon>
        <taxon>eudicotyledons</taxon>
        <taxon>Gunneridae</taxon>
        <taxon>Pentapetalae</taxon>
        <taxon>rosids</taxon>
        <taxon>fabids</taxon>
        <taxon>Malpighiales</taxon>
        <taxon>Salicaceae</taxon>
        <taxon>Saliceae</taxon>
        <taxon>Salix</taxon>
    </lineage>
</organism>
<accession>A0A835JZ46</accession>
<sequence length="275" mass="31662">MISRFAIWFGRSLLLRGRKWGVVVLDLFTRMMYKIYIWTRRPRGRGLVYYLCHPAYAMTGALAWQVNHYLNKIIIFVFLRGDRTGISRVPPLLCVSRFILSTLTLPYNPSLPLIARPQLQLSYQFIDRTILQFVMIIKLSWVFSTKQHHAVPTIEVIKFFDCSSLLCSVVADGKGKNMARSADLLLVLIKASAMTGALALQMLHGEAFPCHNEDCKWLLNLLVLSVKASFFKADIKYFYITQETFSLQVHKARIFEDLMLIIKGFEQSGNLDRTQ</sequence>
<evidence type="ECO:0000313" key="1">
    <source>
        <dbReference type="EMBL" id="KAF9678324.1"/>
    </source>
</evidence>
<proteinExistence type="predicted"/>
<comment type="caution">
    <text evidence="1">The sequence shown here is derived from an EMBL/GenBank/DDBJ whole genome shotgun (WGS) entry which is preliminary data.</text>
</comment>
<protein>
    <submittedName>
        <fullName evidence="1">Uncharacterized protein</fullName>
    </submittedName>
</protein>
<evidence type="ECO:0000313" key="2">
    <source>
        <dbReference type="Proteomes" id="UP000657918"/>
    </source>
</evidence>
<name>A0A835JZ46_9ROSI</name>